<reference evidence="3" key="1">
    <citation type="submission" date="2017-08" db="EMBL/GenBank/DDBJ databases">
        <authorList>
            <person name="Polle J.E."/>
            <person name="Barry K."/>
            <person name="Cushman J."/>
            <person name="Schmutz J."/>
            <person name="Tran D."/>
            <person name="Hathwaick L.T."/>
            <person name="Yim W.C."/>
            <person name="Jenkins J."/>
            <person name="Mckie-Krisberg Z.M."/>
            <person name="Prochnik S."/>
            <person name="Lindquist E."/>
            <person name="Dockter R.B."/>
            <person name="Adam C."/>
            <person name="Molina H."/>
            <person name="Bunkerborg J."/>
            <person name="Jin E."/>
            <person name="Buchheim M."/>
            <person name="Magnuson J."/>
        </authorList>
    </citation>
    <scope>NUCLEOTIDE SEQUENCE</scope>
    <source>
        <strain evidence="3">CCAP 19/18</strain>
    </source>
</reference>
<evidence type="ECO:0000259" key="2">
    <source>
        <dbReference type="Pfam" id="PF00888"/>
    </source>
</evidence>
<dbReference type="Proteomes" id="UP000815325">
    <property type="component" value="Unassembled WGS sequence"/>
</dbReference>
<evidence type="ECO:0000256" key="1">
    <source>
        <dbReference type="ARBA" id="ARBA00006019"/>
    </source>
</evidence>
<comment type="caution">
    <text evidence="3">The sequence shown here is derived from an EMBL/GenBank/DDBJ whole genome shotgun (WGS) entry which is preliminary data.</text>
</comment>
<protein>
    <recommendedName>
        <fullName evidence="2">Cullin N-terminal domain-containing protein</fullName>
    </recommendedName>
</protein>
<dbReference type="EMBL" id="MU071363">
    <property type="protein sequence ID" value="KAF5826107.1"/>
    <property type="molecule type" value="Genomic_DNA"/>
</dbReference>
<keyword evidence="4" id="KW-1185">Reference proteome</keyword>
<dbReference type="SUPFAM" id="SSF74788">
    <property type="entry name" value="Cullin repeat-like"/>
    <property type="match status" value="1"/>
</dbReference>
<evidence type="ECO:0000313" key="3">
    <source>
        <dbReference type="EMBL" id="KAF5826107.1"/>
    </source>
</evidence>
<dbReference type="Gene3D" id="1.20.1310.10">
    <property type="entry name" value="Cullin Repeats"/>
    <property type="match status" value="1"/>
</dbReference>
<feature type="domain" description="Cullin N-terminal" evidence="2">
    <location>
        <begin position="51"/>
        <end position="107"/>
    </location>
</feature>
<comment type="similarity">
    <text evidence="1">Belongs to the cullin family.</text>
</comment>
<organism evidence="3 4">
    <name type="scientific">Dunaliella salina</name>
    <name type="common">Green alga</name>
    <name type="synonym">Protococcus salinus</name>
    <dbReference type="NCBI Taxonomy" id="3046"/>
    <lineage>
        <taxon>Eukaryota</taxon>
        <taxon>Viridiplantae</taxon>
        <taxon>Chlorophyta</taxon>
        <taxon>core chlorophytes</taxon>
        <taxon>Chlorophyceae</taxon>
        <taxon>CS clade</taxon>
        <taxon>Chlamydomonadales</taxon>
        <taxon>Dunaliellaceae</taxon>
        <taxon>Dunaliella</taxon>
    </lineage>
</organism>
<dbReference type="Pfam" id="PF00888">
    <property type="entry name" value="Cullin"/>
    <property type="match status" value="1"/>
</dbReference>
<dbReference type="InterPro" id="IPR016159">
    <property type="entry name" value="Cullin_repeat-like_dom_sf"/>
</dbReference>
<sequence>MNGIQAPKKCGSVDIKASAADGANRAGPKQLKIKPLKSKPGLPANFEEVTWAKLQDAVRAVYHKRPVSCSLEELYSAVQDMCMHKMADKLYTNLQQHMRVHVCENKVGAGEKSCVLEISSATLLMLHHVFICCVYRPHSSIEPFNFL</sequence>
<name>A0ABQ7FVG8_DUNSA</name>
<gene>
    <name evidence="3" type="ORF">DUNSADRAFT_4819</name>
</gene>
<proteinExistence type="inferred from homology"/>
<dbReference type="InterPro" id="IPR001373">
    <property type="entry name" value="Cullin_N"/>
</dbReference>
<evidence type="ECO:0000313" key="4">
    <source>
        <dbReference type="Proteomes" id="UP000815325"/>
    </source>
</evidence>
<accession>A0ABQ7FVG8</accession>